<evidence type="ECO:0000313" key="7">
    <source>
        <dbReference type="Proteomes" id="UP000240481"/>
    </source>
</evidence>
<protein>
    <submittedName>
        <fullName evidence="6">2-dehydro-3-deoxy-6-phosphogalactonate aldolase</fullName>
    </submittedName>
</protein>
<keyword evidence="4" id="KW-0456">Lyase</keyword>
<reference evidence="6 7" key="1">
    <citation type="submission" date="2018-01" db="EMBL/GenBank/DDBJ databases">
        <title>Whole genome sequencing of Histamine producing bacteria.</title>
        <authorList>
            <person name="Butler K."/>
        </authorList>
    </citation>
    <scope>NUCLEOTIDE SEQUENCE [LARGE SCALE GENOMIC DNA]</scope>
    <source>
        <strain evidence="6 7">DSM 24669</strain>
    </source>
</reference>
<dbReference type="PANTHER" id="PTHR30246">
    <property type="entry name" value="2-KETO-3-DEOXY-6-PHOSPHOGLUCONATE ALDOLASE"/>
    <property type="match status" value="1"/>
</dbReference>
<dbReference type="PANTHER" id="PTHR30246:SF1">
    <property type="entry name" value="2-DEHYDRO-3-DEOXY-6-PHOSPHOGALACTONATE ALDOLASE-RELATED"/>
    <property type="match status" value="1"/>
</dbReference>
<proteinExistence type="inferred from homology"/>
<dbReference type="RefSeq" id="WP_107302580.1">
    <property type="nucleotide sequence ID" value="NZ_AP024853.1"/>
</dbReference>
<keyword evidence="5" id="KW-0119">Carbohydrate metabolism</keyword>
<comment type="caution">
    <text evidence="6">The sequence shown here is derived from an EMBL/GenBank/DDBJ whole genome shotgun (WGS) entry which is preliminary data.</text>
</comment>
<comment type="pathway">
    <text evidence="1">Carbohydrate acid metabolism.</text>
</comment>
<name>A0A2T3P975_9GAMM</name>
<dbReference type="SUPFAM" id="SSF51569">
    <property type="entry name" value="Aldolase"/>
    <property type="match status" value="1"/>
</dbReference>
<accession>A0A2T3P975</accession>
<comment type="subunit">
    <text evidence="3">Homotrimer.</text>
</comment>
<dbReference type="InterPro" id="IPR000887">
    <property type="entry name" value="Aldlse_KDPG_KHG"/>
</dbReference>
<evidence type="ECO:0000313" key="6">
    <source>
        <dbReference type="EMBL" id="PSW25417.1"/>
    </source>
</evidence>
<keyword evidence="7" id="KW-1185">Reference proteome</keyword>
<organism evidence="6 7">
    <name type="scientific">Photobacterium swingsii</name>
    <dbReference type="NCBI Taxonomy" id="680026"/>
    <lineage>
        <taxon>Bacteria</taxon>
        <taxon>Pseudomonadati</taxon>
        <taxon>Pseudomonadota</taxon>
        <taxon>Gammaproteobacteria</taxon>
        <taxon>Vibrionales</taxon>
        <taxon>Vibrionaceae</taxon>
        <taxon>Photobacterium</taxon>
    </lineage>
</organism>
<dbReference type="NCBIfam" id="NF006600">
    <property type="entry name" value="PRK09140.1"/>
    <property type="match status" value="1"/>
</dbReference>
<dbReference type="EMBL" id="PYLZ01000003">
    <property type="protein sequence ID" value="PSW25417.1"/>
    <property type="molecule type" value="Genomic_DNA"/>
</dbReference>
<evidence type="ECO:0000256" key="3">
    <source>
        <dbReference type="ARBA" id="ARBA00011233"/>
    </source>
</evidence>
<evidence type="ECO:0000256" key="4">
    <source>
        <dbReference type="ARBA" id="ARBA00023239"/>
    </source>
</evidence>
<dbReference type="OrthoDB" id="8590323at2"/>
<dbReference type="GO" id="GO:0016829">
    <property type="term" value="F:lyase activity"/>
    <property type="evidence" value="ECO:0007669"/>
    <property type="project" value="UniProtKB-KW"/>
</dbReference>
<evidence type="ECO:0000256" key="5">
    <source>
        <dbReference type="ARBA" id="ARBA00023277"/>
    </source>
</evidence>
<comment type="similarity">
    <text evidence="2">Belongs to the KHG/KDPG aldolase family.</text>
</comment>
<dbReference type="Proteomes" id="UP000240481">
    <property type="component" value="Unassembled WGS sequence"/>
</dbReference>
<sequence>MNTEELRNNVWFKELPLIAILRGVEPSEVLDIANVLIDNGFRFIEVPLNSPDAVLSIKMLVDTYGEQAIIGAGTVTNIDKLMPVLEVGARLIVTPNMNPEVIRAARAHHCVVFSGVQTATEAFTAVDCGVTALKFFPAELIQPVGVKAIKSVLPPEMICCPTGGIEADVEQMKSYVDVGVDGFGLGSGLYKKGIKPSELSVRAKAYRDSWMSI</sequence>
<dbReference type="Gene3D" id="3.20.20.70">
    <property type="entry name" value="Aldolase class I"/>
    <property type="match status" value="1"/>
</dbReference>
<dbReference type="Pfam" id="PF01081">
    <property type="entry name" value="Aldolase"/>
    <property type="match status" value="1"/>
</dbReference>
<dbReference type="InterPro" id="IPR013785">
    <property type="entry name" value="Aldolase_TIM"/>
</dbReference>
<dbReference type="AlphaFoldDB" id="A0A2T3P975"/>
<dbReference type="CDD" id="cd00452">
    <property type="entry name" value="KDPG_aldolase"/>
    <property type="match status" value="1"/>
</dbReference>
<gene>
    <name evidence="6" type="ORF">C9I94_07125</name>
</gene>
<evidence type="ECO:0000256" key="2">
    <source>
        <dbReference type="ARBA" id="ARBA00006906"/>
    </source>
</evidence>
<evidence type="ECO:0000256" key="1">
    <source>
        <dbReference type="ARBA" id="ARBA00004761"/>
    </source>
</evidence>